<dbReference type="InterPro" id="IPR009091">
    <property type="entry name" value="RCC1/BLIP-II"/>
</dbReference>
<accession>C9SGK6</accession>
<evidence type="ECO:0000313" key="2">
    <source>
        <dbReference type="EMBL" id="EEY17523.1"/>
    </source>
</evidence>
<dbReference type="PANTHER" id="PTHR47563:SF1">
    <property type="entry name" value="PROTEIN FMP25, MITOCHONDRIAL"/>
    <property type="match status" value="1"/>
</dbReference>
<dbReference type="PROSITE" id="PS50012">
    <property type="entry name" value="RCC1_3"/>
    <property type="match status" value="1"/>
</dbReference>
<evidence type="ECO:0000313" key="3">
    <source>
        <dbReference type="Proteomes" id="UP000008698"/>
    </source>
</evidence>
<dbReference type="Pfam" id="PF00415">
    <property type="entry name" value="RCC1"/>
    <property type="match status" value="1"/>
</dbReference>
<protein>
    <submittedName>
        <fullName evidence="2">Uncharacterized protein</fullName>
    </submittedName>
</protein>
<evidence type="ECO:0000256" key="1">
    <source>
        <dbReference type="PROSITE-ProRule" id="PRU00235"/>
    </source>
</evidence>
<dbReference type="eggNOG" id="KOG1426">
    <property type="taxonomic scope" value="Eukaryota"/>
</dbReference>
<gene>
    <name evidence="2" type="ORF">VDBG_03632</name>
</gene>
<sequence>MANVTYTGTTARGSENDTNWGADVVFWGGNEHYQLGTGKRSNVNAPTYIQPLDGGATGDFHRFQLTPRKTVRLGEDGKGRKASLEQRVECGRMVTAVYSAA</sequence>
<proteinExistence type="predicted"/>
<organism evidence="3">
    <name type="scientific">Verticillium alfalfae (strain VaMs.102 / ATCC MYA-4576 / FGSC 10136)</name>
    <name type="common">Verticillium wilt of alfalfa</name>
    <name type="synonym">Verticillium albo-atrum</name>
    <dbReference type="NCBI Taxonomy" id="526221"/>
    <lineage>
        <taxon>Eukaryota</taxon>
        <taxon>Fungi</taxon>
        <taxon>Dikarya</taxon>
        <taxon>Ascomycota</taxon>
        <taxon>Pezizomycotina</taxon>
        <taxon>Sordariomycetes</taxon>
        <taxon>Hypocreomycetidae</taxon>
        <taxon>Glomerellales</taxon>
        <taxon>Plectosphaerellaceae</taxon>
        <taxon>Verticillium</taxon>
    </lineage>
</organism>
<dbReference type="KEGG" id="val:VDBG_03632"/>
<dbReference type="GO" id="GO:0005743">
    <property type="term" value="C:mitochondrial inner membrane"/>
    <property type="evidence" value="ECO:0007669"/>
    <property type="project" value="TreeGrafter"/>
</dbReference>
<dbReference type="STRING" id="526221.C9SGK6"/>
<reference evidence="3" key="1">
    <citation type="journal article" date="2011" name="PLoS Pathog.">
        <title>Comparative genomics yields insights into niche adaptation of plant vascular wilt pathogens.</title>
        <authorList>
            <person name="Klosterman S.J."/>
            <person name="Subbarao K.V."/>
            <person name="Kang S."/>
            <person name="Veronese P."/>
            <person name="Gold S.E."/>
            <person name="Thomma B.P.H.J."/>
            <person name="Chen Z."/>
            <person name="Henrissat B."/>
            <person name="Lee Y.-H."/>
            <person name="Park J."/>
            <person name="Garcia-Pedrajas M.D."/>
            <person name="Barbara D.J."/>
            <person name="Anchieta A."/>
            <person name="de Jonge R."/>
            <person name="Santhanam P."/>
            <person name="Maruthachalam K."/>
            <person name="Atallah Z."/>
            <person name="Amyotte S.G."/>
            <person name="Paz Z."/>
            <person name="Inderbitzin P."/>
            <person name="Hayes R.J."/>
            <person name="Heiman D.I."/>
            <person name="Young S."/>
            <person name="Zeng Q."/>
            <person name="Engels R."/>
            <person name="Galagan J."/>
            <person name="Cuomo C.A."/>
            <person name="Dobinson K.F."/>
            <person name="Ma L.-J."/>
        </authorList>
    </citation>
    <scope>NUCLEOTIDE SEQUENCE [LARGE SCALE GENOMIC DNA]</scope>
    <source>
        <strain evidence="3">VaMs.102 / ATCC MYA-4576 / FGSC 10136</strain>
    </source>
</reference>
<dbReference type="GeneID" id="9532367"/>
<dbReference type="RefSeq" id="XP_003005679.1">
    <property type="nucleotide sequence ID" value="XM_003005633.1"/>
</dbReference>
<dbReference type="GO" id="GO:0034551">
    <property type="term" value="P:mitochondrial respiratory chain complex III assembly"/>
    <property type="evidence" value="ECO:0007669"/>
    <property type="project" value="TreeGrafter"/>
</dbReference>
<name>C9SGK6_VERA1</name>
<dbReference type="EMBL" id="DS985217">
    <property type="protein sequence ID" value="EEY17523.1"/>
    <property type="molecule type" value="Genomic_DNA"/>
</dbReference>
<dbReference type="HOGENOM" id="CLU_2293833_0_0_1"/>
<dbReference type="InterPro" id="IPR053245">
    <property type="entry name" value="MitoProcess-Associated"/>
</dbReference>
<feature type="repeat" description="RCC1" evidence="1">
    <location>
        <begin position="22"/>
        <end position="68"/>
    </location>
</feature>
<dbReference type="AlphaFoldDB" id="C9SGK6"/>
<dbReference type="OrthoDB" id="10256179at2759"/>
<dbReference type="Proteomes" id="UP000008698">
    <property type="component" value="Unassembled WGS sequence"/>
</dbReference>
<dbReference type="PANTHER" id="PTHR47563">
    <property type="entry name" value="PROTEIN FMP25, MITOCHONDRIAL"/>
    <property type="match status" value="1"/>
</dbReference>
<dbReference type="InterPro" id="IPR000408">
    <property type="entry name" value="Reg_chr_condens"/>
</dbReference>
<dbReference type="Gene3D" id="2.130.10.30">
    <property type="entry name" value="Regulator of chromosome condensation 1/beta-lactamase-inhibitor protein II"/>
    <property type="match status" value="1"/>
</dbReference>
<dbReference type="SUPFAM" id="SSF50985">
    <property type="entry name" value="RCC1/BLIP-II"/>
    <property type="match status" value="1"/>
</dbReference>
<keyword evidence="3" id="KW-1185">Reference proteome</keyword>